<reference evidence="2" key="1">
    <citation type="journal article" date="2023" name="Mol. Phylogenet. Evol.">
        <title>Genome-scale phylogeny and comparative genomics of the fungal order Sordariales.</title>
        <authorList>
            <person name="Hensen N."/>
            <person name="Bonometti L."/>
            <person name="Westerberg I."/>
            <person name="Brannstrom I.O."/>
            <person name="Guillou S."/>
            <person name="Cros-Aarteil S."/>
            <person name="Calhoun S."/>
            <person name="Haridas S."/>
            <person name="Kuo A."/>
            <person name="Mondo S."/>
            <person name="Pangilinan J."/>
            <person name="Riley R."/>
            <person name="LaButti K."/>
            <person name="Andreopoulos B."/>
            <person name="Lipzen A."/>
            <person name="Chen C."/>
            <person name="Yan M."/>
            <person name="Daum C."/>
            <person name="Ng V."/>
            <person name="Clum A."/>
            <person name="Steindorff A."/>
            <person name="Ohm R.A."/>
            <person name="Martin F."/>
            <person name="Silar P."/>
            <person name="Natvig D.O."/>
            <person name="Lalanne C."/>
            <person name="Gautier V."/>
            <person name="Ament-Velasquez S.L."/>
            <person name="Kruys A."/>
            <person name="Hutchinson M.I."/>
            <person name="Powell A.J."/>
            <person name="Barry K."/>
            <person name="Miller A.N."/>
            <person name="Grigoriev I.V."/>
            <person name="Debuchy R."/>
            <person name="Gladieux P."/>
            <person name="Hiltunen Thoren M."/>
            <person name="Johannesson H."/>
        </authorList>
    </citation>
    <scope>NUCLEOTIDE SEQUENCE</scope>
    <source>
        <strain evidence="2">PSN309</strain>
    </source>
</reference>
<dbReference type="AlphaFoldDB" id="A0AAN6WX99"/>
<evidence type="ECO:0000313" key="2">
    <source>
        <dbReference type="EMBL" id="KAK4188990.1"/>
    </source>
</evidence>
<proteinExistence type="predicted"/>
<dbReference type="EMBL" id="MU864381">
    <property type="protein sequence ID" value="KAK4188990.1"/>
    <property type="molecule type" value="Genomic_DNA"/>
</dbReference>
<feature type="compositionally biased region" description="Polar residues" evidence="1">
    <location>
        <begin position="10"/>
        <end position="27"/>
    </location>
</feature>
<feature type="region of interest" description="Disordered" evidence="1">
    <location>
        <begin position="1"/>
        <end position="27"/>
    </location>
</feature>
<keyword evidence="3" id="KW-1185">Reference proteome</keyword>
<protein>
    <submittedName>
        <fullName evidence="2">Uncharacterized protein</fullName>
    </submittedName>
</protein>
<sequence>MNFMAKKISAQGNQESSPRNHTTQQELGTGVMTRFIKSRWKREGCRVRGPWVMQCRASSDNHSKPLPLPPNQQPQKHQAATPVRETPPFSCLFFSSDRFDIPKRKYREGRWRWCGQYPYISSDNLSPRTSSLQTSISSHKRSSFFFFPNVTNPHESARWSSSRMRRRGRLGTIFSVAMEIQEIYQLTMGRRKVVSVLFFDAEGAGEVVPYVCSCRSACCDLVFPPSPPFGGLPVSPCLLSCLAATQRGGKGYRGVPWASWDRKQKPVRLSVQVLLHFRGR</sequence>
<evidence type="ECO:0000313" key="3">
    <source>
        <dbReference type="Proteomes" id="UP001302126"/>
    </source>
</evidence>
<feature type="region of interest" description="Disordered" evidence="1">
    <location>
        <begin position="58"/>
        <end position="83"/>
    </location>
</feature>
<name>A0AAN6WX99_9PEZI</name>
<accession>A0AAN6WX99</accession>
<reference evidence="2" key="2">
    <citation type="submission" date="2023-05" db="EMBL/GenBank/DDBJ databases">
        <authorList>
            <consortium name="Lawrence Berkeley National Laboratory"/>
            <person name="Steindorff A."/>
            <person name="Hensen N."/>
            <person name="Bonometti L."/>
            <person name="Westerberg I."/>
            <person name="Brannstrom I.O."/>
            <person name="Guillou S."/>
            <person name="Cros-Aarteil S."/>
            <person name="Calhoun S."/>
            <person name="Haridas S."/>
            <person name="Kuo A."/>
            <person name="Mondo S."/>
            <person name="Pangilinan J."/>
            <person name="Riley R."/>
            <person name="Labutti K."/>
            <person name="Andreopoulos B."/>
            <person name="Lipzen A."/>
            <person name="Chen C."/>
            <person name="Yanf M."/>
            <person name="Daum C."/>
            <person name="Ng V."/>
            <person name="Clum A."/>
            <person name="Ohm R."/>
            <person name="Martin F."/>
            <person name="Silar P."/>
            <person name="Natvig D."/>
            <person name="Lalanne C."/>
            <person name="Gautier V."/>
            <person name="Ament-Velasquez S.L."/>
            <person name="Kruys A."/>
            <person name="Hutchinson M.I."/>
            <person name="Powell A.J."/>
            <person name="Barry K."/>
            <person name="Miller A.N."/>
            <person name="Grigoriev I.V."/>
            <person name="Debuchy R."/>
            <person name="Gladieux P."/>
            <person name="Thoren M.H."/>
            <person name="Johannesson H."/>
        </authorList>
    </citation>
    <scope>NUCLEOTIDE SEQUENCE</scope>
    <source>
        <strain evidence="2">PSN309</strain>
    </source>
</reference>
<dbReference type="Proteomes" id="UP001302126">
    <property type="component" value="Unassembled WGS sequence"/>
</dbReference>
<evidence type="ECO:0000256" key="1">
    <source>
        <dbReference type="SAM" id="MobiDB-lite"/>
    </source>
</evidence>
<organism evidence="2 3">
    <name type="scientific">Podospora australis</name>
    <dbReference type="NCBI Taxonomy" id="1536484"/>
    <lineage>
        <taxon>Eukaryota</taxon>
        <taxon>Fungi</taxon>
        <taxon>Dikarya</taxon>
        <taxon>Ascomycota</taxon>
        <taxon>Pezizomycotina</taxon>
        <taxon>Sordariomycetes</taxon>
        <taxon>Sordariomycetidae</taxon>
        <taxon>Sordariales</taxon>
        <taxon>Podosporaceae</taxon>
        <taxon>Podospora</taxon>
    </lineage>
</organism>
<gene>
    <name evidence="2" type="ORF">QBC35DRAFT_177558</name>
</gene>
<comment type="caution">
    <text evidence="2">The sequence shown here is derived from an EMBL/GenBank/DDBJ whole genome shotgun (WGS) entry which is preliminary data.</text>
</comment>